<dbReference type="InterPro" id="IPR014729">
    <property type="entry name" value="Rossmann-like_a/b/a_fold"/>
</dbReference>
<dbReference type="Gene3D" id="2.170.220.10">
    <property type="match status" value="1"/>
</dbReference>
<dbReference type="PhylomeDB" id="B4R0F8"/>
<evidence type="ECO:0000313" key="14">
    <source>
        <dbReference type="Proteomes" id="UP000000304"/>
    </source>
</evidence>
<evidence type="ECO:0000256" key="5">
    <source>
        <dbReference type="ARBA" id="ARBA00022917"/>
    </source>
</evidence>
<dbReference type="PRINTS" id="PR01041">
    <property type="entry name" value="TRNASYNTHMET"/>
</dbReference>
<keyword evidence="4 10" id="KW-0067">ATP-binding</keyword>
<comment type="similarity">
    <text evidence="10">Belongs to the class-I aminoacyl-tRNA synthetase family.</text>
</comment>
<evidence type="ECO:0000256" key="3">
    <source>
        <dbReference type="ARBA" id="ARBA00022741"/>
    </source>
</evidence>
<dbReference type="GO" id="GO:0005524">
    <property type="term" value="F:ATP binding"/>
    <property type="evidence" value="ECO:0007669"/>
    <property type="project" value="UniProtKB-KW"/>
</dbReference>
<evidence type="ECO:0000256" key="1">
    <source>
        <dbReference type="ARBA" id="ARBA00012838"/>
    </source>
</evidence>
<dbReference type="InterPro" id="IPR033911">
    <property type="entry name" value="MetRS_core"/>
</dbReference>
<dbReference type="CDD" id="cd00814">
    <property type="entry name" value="MetRS_core"/>
    <property type="match status" value="1"/>
</dbReference>
<name>B4R0F8_DROSI</name>
<evidence type="ECO:0000313" key="13">
    <source>
        <dbReference type="EMBL" id="EDX12973.1"/>
    </source>
</evidence>
<protein>
    <recommendedName>
        <fullName evidence="7">Methionine--tRNA ligase, mitochondrial</fullName>
        <ecNumber evidence="1">6.1.1.10</ecNumber>
    </recommendedName>
    <alternativeName>
        <fullName evidence="8">Mitochondrial methionyl-tRNA synthetase</fullName>
    </alternativeName>
</protein>
<evidence type="ECO:0000256" key="7">
    <source>
        <dbReference type="ARBA" id="ARBA00026124"/>
    </source>
</evidence>
<comment type="catalytic activity">
    <reaction evidence="9">
        <text>tRNA(Met) + L-methionine + ATP = L-methionyl-tRNA(Met) + AMP + diphosphate</text>
        <dbReference type="Rhea" id="RHEA:13481"/>
        <dbReference type="Rhea" id="RHEA-COMP:9667"/>
        <dbReference type="Rhea" id="RHEA-COMP:9698"/>
        <dbReference type="ChEBI" id="CHEBI:30616"/>
        <dbReference type="ChEBI" id="CHEBI:33019"/>
        <dbReference type="ChEBI" id="CHEBI:57844"/>
        <dbReference type="ChEBI" id="CHEBI:78442"/>
        <dbReference type="ChEBI" id="CHEBI:78530"/>
        <dbReference type="ChEBI" id="CHEBI:456215"/>
        <dbReference type="EC" id="6.1.1.10"/>
    </reaction>
</comment>
<evidence type="ECO:0000256" key="11">
    <source>
        <dbReference type="SAM" id="MobiDB-lite"/>
    </source>
</evidence>
<sequence length="582" mass="65988">MLIRRIKCLKYLGTRYNSSHYVTTPIFYVNAAPHIGHLYSAVIADAHCRYQRLRYPELDVRLCTGTDEHGTKIQQAASLHGVPVAKYCDDISQRYREVFRSASIQQDDFIRTTEDRHKRAVANFWRTLYTRGHIYSAAYSGWYCVSDETFLTDSQLRLDEATGTRYSLESGHPVEWTEETNYMFRLSQFQDDVRHWVKTEARIRPAKFEKILLDTLSEPLPDVSVSRPSNRVHWAIPVPDDDSQTVYVWLDALVNYLSSVGYPDEKFSVHWPPAQQVIGKDILKFHGIYWPAFLLAAGLEPPGQLYVHSHWTVDGQKMSKSKHNVVDPLQAAQQYTMEGLRYFLLREGVAHSDGNYSHVKAQRILNSELADTLGNLLSRASAKSLNPGQIYPSTSAEHLADLLRSLDAAKRLQDSLLQLSERCASHYECNHFHLVADTTMAALHAANNFFESSKPWTLKAGAPDGNQARLETIIAMTMDALRLSGIVLQPIIPQLANRLLDKLSVPTAQRGWNYLAESFATSPNSSNSHPGFGESRQLDGQTSALLFQRILEETAAKEVNQQQPQPAKRSKSKKKERRETIS</sequence>
<dbReference type="FunFam" id="1.10.730.10:FF:000103">
    <property type="entry name" value="GM25865"/>
    <property type="match status" value="1"/>
</dbReference>
<dbReference type="SMR" id="B4R0F8"/>
<dbReference type="STRING" id="7240.B4R0F8"/>
<organism evidence="13 14">
    <name type="scientific">Drosophila simulans</name>
    <name type="common">Fruit fly</name>
    <dbReference type="NCBI Taxonomy" id="7240"/>
    <lineage>
        <taxon>Eukaryota</taxon>
        <taxon>Metazoa</taxon>
        <taxon>Ecdysozoa</taxon>
        <taxon>Arthropoda</taxon>
        <taxon>Hexapoda</taxon>
        <taxon>Insecta</taxon>
        <taxon>Pterygota</taxon>
        <taxon>Neoptera</taxon>
        <taxon>Endopterygota</taxon>
        <taxon>Diptera</taxon>
        <taxon>Brachycera</taxon>
        <taxon>Muscomorpha</taxon>
        <taxon>Ephydroidea</taxon>
        <taxon>Drosophilidae</taxon>
        <taxon>Drosophila</taxon>
        <taxon>Sophophora</taxon>
    </lineage>
</organism>
<dbReference type="OMA" id="NMFLPDR"/>
<dbReference type="FunFam" id="2.170.220.10:FF:000001">
    <property type="entry name" value="methionine--tRNA ligase, mitochondrial"/>
    <property type="match status" value="1"/>
</dbReference>
<feature type="domain" description="Methionyl/Leucyl tRNA synthetase" evidence="12">
    <location>
        <begin position="20"/>
        <end position="380"/>
    </location>
</feature>
<dbReference type="EC" id="6.1.1.10" evidence="1"/>
<evidence type="ECO:0000256" key="2">
    <source>
        <dbReference type="ARBA" id="ARBA00022598"/>
    </source>
</evidence>
<evidence type="ECO:0000256" key="8">
    <source>
        <dbReference type="ARBA" id="ARBA00030331"/>
    </source>
</evidence>
<feature type="region of interest" description="Disordered" evidence="11">
    <location>
        <begin position="555"/>
        <end position="582"/>
    </location>
</feature>
<dbReference type="Gene3D" id="3.40.50.620">
    <property type="entry name" value="HUPs"/>
    <property type="match status" value="1"/>
</dbReference>
<dbReference type="PANTHER" id="PTHR43326:SF1">
    <property type="entry name" value="METHIONINE--TRNA LIGASE, MITOCHONDRIAL"/>
    <property type="match status" value="1"/>
</dbReference>
<evidence type="ECO:0000256" key="10">
    <source>
        <dbReference type="RuleBase" id="RU363039"/>
    </source>
</evidence>
<evidence type="ECO:0000256" key="9">
    <source>
        <dbReference type="ARBA" id="ARBA00047364"/>
    </source>
</evidence>
<dbReference type="InterPro" id="IPR009080">
    <property type="entry name" value="tRNAsynth_Ia_anticodon-bd"/>
</dbReference>
<dbReference type="InterPro" id="IPR023457">
    <property type="entry name" value="Met-tRNA_synth_2"/>
</dbReference>
<dbReference type="Pfam" id="PF09334">
    <property type="entry name" value="tRNA-synt_1g"/>
    <property type="match status" value="1"/>
</dbReference>
<dbReference type="HOGENOM" id="CLU_009710_9_0_1"/>
<dbReference type="AlphaFoldDB" id="B4R0F8"/>
<dbReference type="EMBL" id="CM000364">
    <property type="protein sequence ID" value="EDX12973.1"/>
    <property type="molecule type" value="Genomic_DNA"/>
</dbReference>
<keyword evidence="5 10" id="KW-0648">Protein biosynthesis</keyword>
<dbReference type="InterPro" id="IPR014758">
    <property type="entry name" value="Met-tRNA_synth"/>
</dbReference>
<gene>
    <name evidence="13" type="primary">Dsim\GD20436</name>
    <name evidence="13" type="ORF">Dsim_GD20436</name>
</gene>
<dbReference type="PANTHER" id="PTHR43326">
    <property type="entry name" value="METHIONYL-TRNA SYNTHETASE"/>
    <property type="match status" value="1"/>
</dbReference>
<dbReference type="SUPFAM" id="SSF52374">
    <property type="entry name" value="Nucleotidylyl transferase"/>
    <property type="match status" value="1"/>
</dbReference>
<dbReference type="NCBIfam" id="TIGR00398">
    <property type="entry name" value="metG"/>
    <property type="match status" value="1"/>
</dbReference>
<proteinExistence type="inferred from homology"/>
<dbReference type="GO" id="GO:0004825">
    <property type="term" value="F:methionine-tRNA ligase activity"/>
    <property type="evidence" value="ECO:0007669"/>
    <property type="project" value="UniProtKB-EC"/>
</dbReference>
<dbReference type="InterPro" id="IPR015413">
    <property type="entry name" value="Methionyl/Leucyl_tRNA_Synth"/>
</dbReference>
<dbReference type="Proteomes" id="UP000000304">
    <property type="component" value="Chromosome 3R"/>
</dbReference>
<evidence type="ECO:0000256" key="6">
    <source>
        <dbReference type="ARBA" id="ARBA00023146"/>
    </source>
</evidence>
<dbReference type="GO" id="GO:0006431">
    <property type="term" value="P:methionyl-tRNA aminoacylation"/>
    <property type="evidence" value="ECO:0007669"/>
    <property type="project" value="InterPro"/>
</dbReference>
<dbReference type="SUPFAM" id="SSF47323">
    <property type="entry name" value="Anticodon-binding domain of a subclass of class I aminoacyl-tRNA synthetases"/>
    <property type="match status" value="1"/>
</dbReference>
<dbReference type="Gene3D" id="1.10.730.10">
    <property type="entry name" value="Isoleucyl-tRNA Synthetase, Domain 1"/>
    <property type="match status" value="1"/>
</dbReference>
<dbReference type="OrthoDB" id="24670at2759"/>
<dbReference type="GO" id="GO:0005739">
    <property type="term" value="C:mitochondrion"/>
    <property type="evidence" value="ECO:0007669"/>
    <property type="project" value="UniProtKB-ARBA"/>
</dbReference>
<keyword evidence="3 10" id="KW-0547">Nucleotide-binding</keyword>
<evidence type="ECO:0000259" key="12">
    <source>
        <dbReference type="Pfam" id="PF09334"/>
    </source>
</evidence>
<keyword evidence="2 10" id="KW-0436">Ligase</keyword>
<keyword evidence="14" id="KW-1185">Reference proteome</keyword>
<reference evidence="13 14" key="1">
    <citation type="journal article" date="2007" name="Nature">
        <title>Evolution of genes and genomes on the Drosophila phylogeny.</title>
        <authorList>
            <consortium name="Drosophila 12 Genomes Consortium"/>
            <person name="Clark A.G."/>
            <person name="Eisen M.B."/>
            <person name="Smith D.R."/>
            <person name="Bergman C.M."/>
            <person name="Oliver B."/>
            <person name="Markow T.A."/>
            <person name="Kaufman T.C."/>
            <person name="Kellis M."/>
            <person name="Gelbart W."/>
            <person name="Iyer V.N."/>
            <person name="Pollard D.A."/>
            <person name="Sackton T.B."/>
            <person name="Larracuente A.M."/>
            <person name="Singh N.D."/>
            <person name="Abad J.P."/>
            <person name="Abt D.N."/>
            <person name="Adryan B."/>
            <person name="Aguade M."/>
            <person name="Akashi H."/>
            <person name="Anderson W.W."/>
            <person name="Aquadro C.F."/>
            <person name="Ardell D.H."/>
            <person name="Arguello R."/>
            <person name="Artieri C.G."/>
            <person name="Barbash D.A."/>
            <person name="Barker D."/>
            <person name="Barsanti P."/>
            <person name="Batterham P."/>
            <person name="Batzoglou S."/>
            <person name="Begun D."/>
            <person name="Bhutkar A."/>
            <person name="Blanco E."/>
            <person name="Bosak S.A."/>
            <person name="Bradley R.K."/>
            <person name="Brand A.D."/>
            <person name="Brent M.R."/>
            <person name="Brooks A.N."/>
            <person name="Brown R.H."/>
            <person name="Butlin R.K."/>
            <person name="Caggese C."/>
            <person name="Calvi B.R."/>
            <person name="Bernardo de Carvalho A."/>
            <person name="Caspi A."/>
            <person name="Castrezana S."/>
            <person name="Celniker S.E."/>
            <person name="Chang J.L."/>
            <person name="Chapple C."/>
            <person name="Chatterji S."/>
            <person name="Chinwalla A."/>
            <person name="Civetta A."/>
            <person name="Clifton S.W."/>
            <person name="Comeron J.M."/>
            <person name="Costello J.C."/>
            <person name="Coyne J.A."/>
            <person name="Daub J."/>
            <person name="David R.G."/>
            <person name="Delcher A.L."/>
            <person name="Delehaunty K."/>
            <person name="Do C.B."/>
            <person name="Ebling H."/>
            <person name="Edwards K."/>
            <person name="Eickbush T."/>
            <person name="Evans J.D."/>
            <person name="Filipski A."/>
            <person name="Findeiss S."/>
            <person name="Freyhult E."/>
            <person name="Fulton L."/>
            <person name="Fulton R."/>
            <person name="Garcia A.C."/>
            <person name="Gardiner A."/>
            <person name="Garfield D.A."/>
            <person name="Garvin B.E."/>
            <person name="Gibson G."/>
            <person name="Gilbert D."/>
            <person name="Gnerre S."/>
            <person name="Godfrey J."/>
            <person name="Good R."/>
            <person name="Gotea V."/>
            <person name="Gravely B."/>
            <person name="Greenberg A.J."/>
            <person name="Griffiths-Jones S."/>
            <person name="Gross S."/>
            <person name="Guigo R."/>
            <person name="Gustafson E.A."/>
            <person name="Haerty W."/>
            <person name="Hahn M.W."/>
            <person name="Halligan D.L."/>
            <person name="Halpern A.L."/>
            <person name="Halter G.M."/>
            <person name="Han M.V."/>
            <person name="Heger A."/>
            <person name="Hillier L."/>
            <person name="Hinrichs A.S."/>
            <person name="Holmes I."/>
            <person name="Hoskins R.A."/>
            <person name="Hubisz M.J."/>
            <person name="Hultmark D."/>
            <person name="Huntley M.A."/>
            <person name="Jaffe D.B."/>
            <person name="Jagadeeshan S."/>
            <person name="Jeck W.R."/>
            <person name="Johnson J."/>
            <person name="Jones C.D."/>
            <person name="Jordan W.C."/>
            <person name="Karpen G.H."/>
            <person name="Kataoka E."/>
            <person name="Keightley P.D."/>
            <person name="Kheradpour P."/>
            <person name="Kirkness E.F."/>
            <person name="Koerich L.B."/>
            <person name="Kristiansen K."/>
            <person name="Kudrna D."/>
            <person name="Kulathinal R.J."/>
            <person name="Kumar S."/>
            <person name="Kwok R."/>
            <person name="Lander E."/>
            <person name="Langley C.H."/>
            <person name="Lapoint R."/>
            <person name="Lazzaro B.P."/>
            <person name="Lee S.J."/>
            <person name="Levesque L."/>
            <person name="Li R."/>
            <person name="Lin C.F."/>
            <person name="Lin M.F."/>
            <person name="Lindblad-Toh K."/>
            <person name="Llopart A."/>
            <person name="Long M."/>
            <person name="Low L."/>
            <person name="Lozovsky E."/>
            <person name="Lu J."/>
            <person name="Luo M."/>
            <person name="Machado C.A."/>
            <person name="Makalowski W."/>
            <person name="Marzo M."/>
            <person name="Matsuda M."/>
            <person name="Matzkin L."/>
            <person name="McAllister B."/>
            <person name="McBride C.S."/>
            <person name="McKernan B."/>
            <person name="McKernan K."/>
            <person name="Mendez-Lago M."/>
            <person name="Minx P."/>
            <person name="Mollenhauer M.U."/>
            <person name="Montooth K."/>
            <person name="Mount S.M."/>
            <person name="Mu X."/>
            <person name="Myers E."/>
            <person name="Negre B."/>
            <person name="Newfeld S."/>
            <person name="Nielsen R."/>
            <person name="Noor M.A."/>
            <person name="O'Grady P."/>
            <person name="Pachter L."/>
            <person name="Papaceit M."/>
            <person name="Parisi M.J."/>
            <person name="Parisi M."/>
            <person name="Parts L."/>
            <person name="Pedersen J.S."/>
            <person name="Pesole G."/>
            <person name="Phillippy A.M."/>
            <person name="Ponting C.P."/>
            <person name="Pop M."/>
            <person name="Porcelli D."/>
            <person name="Powell J.R."/>
            <person name="Prohaska S."/>
            <person name="Pruitt K."/>
            <person name="Puig M."/>
            <person name="Quesneville H."/>
            <person name="Ram K.R."/>
            <person name="Rand D."/>
            <person name="Rasmussen M.D."/>
            <person name="Reed L.K."/>
            <person name="Reenan R."/>
            <person name="Reily A."/>
            <person name="Remington K.A."/>
            <person name="Rieger T.T."/>
            <person name="Ritchie M.G."/>
            <person name="Robin C."/>
            <person name="Rogers Y.H."/>
            <person name="Rohde C."/>
            <person name="Rozas J."/>
            <person name="Rubenfield M.J."/>
            <person name="Ruiz A."/>
            <person name="Russo S."/>
            <person name="Salzberg S.L."/>
            <person name="Sanchez-Gracia A."/>
            <person name="Saranga D.J."/>
            <person name="Sato H."/>
            <person name="Schaeffer S.W."/>
            <person name="Schatz M.C."/>
            <person name="Schlenke T."/>
            <person name="Schwartz R."/>
            <person name="Segarra C."/>
            <person name="Singh R.S."/>
            <person name="Sirot L."/>
            <person name="Sirota M."/>
            <person name="Sisneros N.B."/>
            <person name="Smith C.D."/>
            <person name="Smith T.F."/>
            <person name="Spieth J."/>
            <person name="Stage D.E."/>
            <person name="Stark A."/>
            <person name="Stephan W."/>
            <person name="Strausberg R.L."/>
            <person name="Strempel S."/>
            <person name="Sturgill D."/>
            <person name="Sutton G."/>
            <person name="Sutton G.G."/>
            <person name="Tao W."/>
            <person name="Teichmann S."/>
            <person name="Tobari Y.N."/>
            <person name="Tomimura Y."/>
            <person name="Tsolas J.M."/>
            <person name="Valente V.L."/>
            <person name="Venter E."/>
            <person name="Venter J.C."/>
            <person name="Vicario S."/>
            <person name="Vieira F.G."/>
            <person name="Vilella A.J."/>
            <person name="Villasante A."/>
            <person name="Walenz B."/>
            <person name="Wang J."/>
            <person name="Wasserman M."/>
            <person name="Watts T."/>
            <person name="Wilson D."/>
            <person name="Wilson R.K."/>
            <person name="Wing R.A."/>
            <person name="Wolfner M.F."/>
            <person name="Wong A."/>
            <person name="Wong G.K."/>
            <person name="Wu C.I."/>
            <person name="Wu G."/>
            <person name="Yamamoto D."/>
            <person name="Yang H.P."/>
            <person name="Yang S.P."/>
            <person name="Yorke J.A."/>
            <person name="Yoshida K."/>
            <person name="Zdobnov E."/>
            <person name="Zhang P."/>
            <person name="Zhang Y."/>
            <person name="Zimin A.V."/>
            <person name="Baldwin J."/>
            <person name="Abdouelleil A."/>
            <person name="Abdulkadir J."/>
            <person name="Abebe A."/>
            <person name="Abera B."/>
            <person name="Abreu J."/>
            <person name="Acer S.C."/>
            <person name="Aftuck L."/>
            <person name="Alexander A."/>
            <person name="An P."/>
            <person name="Anderson E."/>
            <person name="Anderson S."/>
            <person name="Arachi H."/>
            <person name="Azer M."/>
            <person name="Bachantsang P."/>
            <person name="Barry A."/>
            <person name="Bayul T."/>
            <person name="Berlin A."/>
            <person name="Bessette D."/>
            <person name="Bloom T."/>
            <person name="Blye J."/>
            <person name="Boguslavskiy L."/>
            <person name="Bonnet C."/>
            <person name="Boukhgalter B."/>
            <person name="Bourzgui I."/>
            <person name="Brown A."/>
            <person name="Cahill P."/>
            <person name="Channer S."/>
            <person name="Cheshatsang Y."/>
            <person name="Chuda L."/>
            <person name="Citroen M."/>
            <person name="Collymore A."/>
            <person name="Cooke P."/>
            <person name="Costello M."/>
            <person name="D'Aco K."/>
            <person name="Daza R."/>
            <person name="De Haan G."/>
            <person name="DeGray S."/>
            <person name="DeMaso C."/>
            <person name="Dhargay N."/>
            <person name="Dooley K."/>
            <person name="Dooley E."/>
            <person name="Doricent M."/>
            <person name="Dorje P."/>
            <person name="Dorjee K."/>
            <person name="Dupes A."/>
            <person name="Elong R."/>
            <person name="Falk J."/>
            <person name="Farina A."/>
            <person name="Faro S."/>
            <person name="Ferguson D."/>
            <person name="Fisher S."/>
            <person name="Foley C.D."/>
            <person name="Franke A."/>
            <person name="Friedrich D."/>
            <person name="Gadbois L."/>
            <person name="Gearin G."/>
            <person name="Gearin C.R."/>
            <person name="Giannoukos G."/>
            <person name="Goode T."/>
            <person name="Graham J."/>
            <person name="Grandbois E."/>
            <person name="Grewal S."/>
            <person name="Gyaltsen K."/>
            <person name="Hafez N."/>
            <person name="Hagos B."/>
            <person name="Hall J."/>
            <person name="Henson C."/>
            <person name="Hollinger A."/>
            <person name="Honan T."/>
            <person name="Huard M.D."/>
            <person name="Hughes L."/>
            <person name="Hurhula B."/>
            <person name="Husby M.E."/>
            <person name="Kamat A."/>
            <person name="Kanga B."/>
            <person name="Kashin S."/>
            <person name="Khazanovich D."/>
            <person name="Kisner P."/>
            <person name="Lance K."/>
            <person name="Lara M."/>
            <person name="Lee W."/>
            <person name="Lennon N."/>
            <person name="Letendre F."/>
            <person name="LeVine R."/>
            <person name="Lipovsky A."/>
            <person name="Liu X."/>
            <person name="Liu J."/>
            <person name="Liu S."/>
            <person name="Lokyitsang T."/>
            <person name="Lokyitsang Y."/>
            <person name="Lubonja R."/>
            <person name="Lui A."/>
            <person name="MacDonald P."/>
            <person name="Magnisalis V."/>
            <person name="Maru K."/>
            <person name="Matthews C."/>
            <person name="McCusker W."/>
            <person name="McDonough S."/>
            <person name="Mehta T."/>
            <person name="Meldrim J."/>
            <person name="Meneus L."/>
            <person name="Mihai O."/>
            <person name="Mihalev A."/>
            <person name="Mihova T."/>
            <person name="Mittelman R."/>
            <person name="Mlenga V."/>
            <person name="Montmayeur A."/>
            <person name="Mulrain L."/>
            <person name="Navidi A."/>
            <person name="Naylor J."/>
            <person name="Negash T."/>
            <person name="Nguyen T."/>
            <person name="Nguyen N."/>
            <person name="Nicol R."/>
            <person name="Norbu C."/>
            <person name="Norbu N."/>
            <person name="Novod N."/>
            <person name="O'Neill B."/>
            <person name="Osman S."/>
            <person name="Markiewicz E."/>
            <person name="Oyono O.L."/>
            <person name="Patti C."/>
            <person name="Phunkhang P."/>
            <person name="Pierre F."/>
            <person name="Priest M."/>
            <person name="Raghuraman S."/>
            <person name="Rege F."/>
            <person name="Reyes R."/>
            <person name="Rise C."/>
            <person name="Rogov P."/>
            <person name="Ross K."/>
            <person name="Ryan E."/>
            <person name="Settipalli S."/>
            <person name="Shea T."/>
            <person name="Sherpa N."/>
            <person name="Shi L."/>
            <person name="Shih D."/>
            <person name="Sparrow T."/>
            <person name="Spaulding J."/>
            <person name="Stalker J."/>
            <person name="Stange-Thomann N."/>
            <person name="Stavropoulos S."/>
            <person name="Stone C."/>
            <person name="Strader C."/>
            <person name="Tesfaye S."/>
            <person name="Thomson T."/>
            <person name="Thoulutsang Y."/>
            <person name="Thoulutsang D."/>
            <person name="Topham K."/>
            <person name="Topping I."/>
            <person name="Tsamla T."/>
            <person name="Vassiliev H."/>
            <person name="Vo A."/>
            <person name="Wangchuk T."/>
            <person name="Wangdi T."/>
            <person name="Weiand M."/>
            <person name="Wilkinson J."/>
            <person name="Wilson A."/>
            <person name="Yadav S."/>
            <person name="Young G."/>
            <person name="Yu Q."/>
            <person name="Zembek L."/>
            <person name="Zhong D."/>
            <person name="Zimmer A."/>
            <person name="Zwirko Z."/>
            <person name="Jaffe D.B."/>
            <person name="Alvarez P."/>
            <person name="Brockman W."/>
            <person name="Butler J."/>
            <person name="Chin C."/>
            <person name="Gnerre S."/>
            <person name="Grabherr M."/>
            <person name="Kleber M."/>
            <person name="Mauceli E."/>
            <person name="MacCallum I."/>
        </authorList>
    </citation>
    <scope>NUCLEOTIDE SEQUENCE [LARGE SCALE GENOMIC DNA]</scope>
    <source>
        <strain evidence="14">white501</strain>
    </source>
</reference>
<keyword evidence="6 10" id="KW-0030">Aminoacyl-tRNA synthetase</keyword>
<evidence type="ECO:0000256" key="4">
    <source>
        <dbReference type="ARBA" id="ARBA00022840"/>
    </source>
</evidence>
<accession>B4R0F8</accession>